<keyword evidence="3 5" id="KW-0808">Transferase</keyword>
<sequence length="297" mass="33893">MKIGIVVLNYNGWENTLECVESLKRCRKYHKEVEIIVVDNNSSDNSQSHLASLKEVSLIFNNKNFGYSGGNNIGIRSALQSNCDQVLIINNDTYVDELLLKNFFKDREIGEIISPKIYFAPGFEFHKERYSKTDLGKVIWYAGGQIDWSNIIGMHTGVDEVDMGQFQKKRDVDFATGACMFVQREVFEKIGLFDEKYFLYLEDMDFCVRAKRAGFKIVFIPQAKIWHKNAAASGGSGSQLQDYYISRNRLLFAFKFAKLKTKLAVFKQIILGSGNPTKRAAVIDFLTLKFGRSARSF</sequence>
<comment type="caution">
    <text evidence="5">The sequence shown here is derived from an EMBL/GenBank/DDBJ whole genome shotgun (WGS) entry which is preliminary data.</text>
</comment>
<dbReference type="InterPro" id="IPR029044">
    <property type="entry name" value="Nucleotide-diphossugar_trans"/>
</dbReference>
<organism evidence="5 6">
    <name type="scientific">Candidatus Curtissbacteria bacterium GW2011_GWA1_40_16</name>
    <dbReference type="NCBI Taxonomy" id="1618405"/>
    <lineage>
        <taxon>Bacteria</taxon>
        <taxon>Candidatus Curtissiibacteriota</taxon>
    </lineage>
</organism>
<dbReference type="EMBL" id="LBYI01000041">
    <property type="protein sequence ID" value="KKR48283.1"/>
    <property type="molecule type" value="Genomic_DNA"/>
</dbReference>
<evidence type="ECO:0000256" key="1">
    <source>
        <dbReference type="ARBA" id="ARBA00006739"/>
    </source>
</evidence>
<dbReference type="Gene3D" id="3.90.550.10">
    <property type="entry name" value="Spore Coat Polysaccharide Biosynthesis Protein SpsA, Chain A"/>
    <property type="match status" value="1"/>
</dbReference>
<name>A0A0G0R796_9BACT</name>
<accession>A0A0G0R796</accession>
<dbReference type="CDD" id="cd04186">
    <property type="entry name" value="GT_2_like_c"/>
    <property type="match status" value="1"/>
</dbReference>
<dbReference type="GO" id="GO:0016757">
    <property type="term" value="F:glycosyltransferase activity"/>
    <property type="evidence" value="ECO:0007669"/>
    <property type="project" value="UniProtKB-KW"/>
</dbReference>
<comment type="similarity">
    <text evidence="1">Belongs to the glycosyltransferase 2 family.</text>
</comment>
<dbReference type="AlphaFoldDB" id="A0A0G0R796"/>
<evidence type="ECO:0000256" key="2">
    <source>
        <dbReference type="ARBA" id="ARBA00022676"/>
    </source>
</evidence>
<dbReference type="Pfam" id="PF00535">
    <property type="entry name" value="Glycos_transf_2"/>
    <property type="match status" value="1"/>
</dbReference>
<dbReference type="SUPFAM" id="SSF53448">
    <property type="entry name" value="Nucleotide-diphospho-sugar transferases"/>
    <property type="match status" value="1"/>
</dbReference>
<dbReference type="PANTHER" id="PTHR43179">
    <property type="entry name" value="RHAMNOSYLTRANSFERASE WBBL"/>
    <property type="match status" value="1"/>
</dbReference>
<dbReference type="Proteomes" id="UP000034531">
    <property type="component" value="Unassembled WGS sequence"/>
</dbReference>
<dbReference type="PANTHER" id="PTHR43179:SF12">
    <property type="entry name" value="GALACTOFURANOSYLTRANSFERASE GLFT2"/>
    <property type="match status" value="1"/>
</dbReference>
<protein>
    <submittedName>
        <fullName evidence="5">Glycosyl transferase, family 2</fullName>
    </submittedName>
</protein>
<feature type="domain" description="Glycosyltransferase 2-like" evidence="4">
    <location>
        <begin position="5"/>
        <end position="191"/>
    </location>
</feature>
<evidence type="ECO:0000313" key="5">
    <source>
        <dbReference type="EMBL" id="KKR48283.1"/>
    </source>
</evidence>
<dbReference type="InterPro" id="IPR001173">
    <property type="entry name" value="Glyco_trans_2-like"/>
</dbReference>
<keyword evidence="2" id="KW-0328">Glycosyltransferase</keyword>
<reference evidence="5 6" key="1">
    <citation type="journal article" date="2015" name="Nature">
        <title>rRNA introns, odd ribosomes, and small enigmatic genomes across a large radiation of phyla.</title>
        <authorList>
            <person name="Brown C.T."/>
            <person name="Hug L.A."/>
            <person name="Thomas B.C."/>
            <person name="Sharon I."/>
            <person name="Castelle C.J."/>
            <person name="Singh A."/>
            <person name="Wilkins M.J."/>
            <person name="Williams K.H."/>
            <person name="Banfield J.F."/>
        </authorList>
    </citation>
    <scope>NUCLEOTIDE SEQUENCE [LARGE SCALE GENOMIC DNA]</scope>
</reference>
<gene>
    <name evidence="5" type="ORF">UT84_C0041G0002</name>
</gene>
<proteinExistence type="inferred from homology"/>
<evidence type="ECO:0000259" key="4">
    <source>
        <dbReference type="Pfam" id="PF00535"/>
    </source>
</evidence>
<evidence type="ECO:0000256" key="3">
    <source>
        <dbReference type="ARBA" id="ARBA00022679"/>
    </source>
</evidence>
<evidence type="ECO:0000313" key="6">
    <source>
        <dbReference type="Proteomes" id="UP000034531"/>
    </source>
</evidence>